<geneLocation type="plasmid" evidence="1 2">
    <name>pBFI_2</name>
</geneLocation>
<accession>A0AAN0SQB9</accession>
<dbReference type="InterPro" id="IPR018540">
    <property type="entry name" value="Spo0E-like"/>
</dbReference>
<evidence type="ECO:0000313" key="2">
    <source>
        <dbReference type="Proteomes" id="UP000031861"/>
    </source>
</evidence>
<dbReference type="AlphaFoldDB" id="A0AAN0SQB9"/>
<dbReference type="InterPro" id="IPR037208">
    <property type="entry name" value="Spo0E-like_sf"/>
</dbReference>
<reference evidence="1 2" key="1">
    <citation type="journal article" date="2015" name="Genome Announc.">
        <title>Complete genome sequences for 35 biothreat assay-relevant bacillus species.</title>
        <authorList>
            <person name="Johnson S.L."/>
            <person name="Daligault H.E."/>
            <person name="Davenport K.W."/>
            <person name="Jaissle J."/>
            <person name="Frey K.G."/>
            <person name="Ladner J.T."/>
            <person name="Broomall S.M."/>
            <person name="Bishop-Lilly K.A."/>
            <person name="Bruce D.C."/>
            <person name="Gibbons H.S."/>
            <person name="Coyne S.R."/>
            <person name="Lo C.C."/>
            <person name="Meincke L."/>
            <person name="Munk A.C."/>
            <person name="Koroleva G.I."/>
            <person name="Rosenzweig C.N."/>
            <person name="Palacios G.F."/>
            <person name="Redden C.L."/>
            <person name="Minogue T.D."/>
            <person name="Chain P.S."/>
        </authorList>
    </citation>
    <scope>NUCLEOTIDE SEQUENCE [LARGE SCALE GENOMIC DNA]</scope>
    <source>
        <strain evidence="1 2">03BB108</strain>
    </source>
</reference>
<dbReference type="EMBL" id="CP009636">
    <property type="protein sequence ID" value="AJI08395.1"/>
    <property type="molecule type" value="Genomic_DNA"/>
</dbReference>
<proteinExistence type="predicted"/>
<dbReference type="Proteomes" id="UP000031861">
    <property type="component" value="Plasmid pBFI_2"/>
</dbReference>
<dbReference type="GO" id="GO:0043937">
    <property type="term" value="P:regulation of sporulation"/>
    <property type="evidence" value="ECO:0007669"/>
    <property type="project" value="InterPro"/>
</dbReference>
<protein>
    <submittedName>
        <fullName evidence="1">Spo0E like sporulation regulatory family protein</fullName>
    </submittedName>
</protein>
<dbReference type="GO" id="GO:0046983">
    <property type="term" value="F:protein dimerization activity"/>
    <property type="evidence" value="ECO:0007669"/>
    <property type="project" value="InterPro"/>
</dbReference>
<keyword evidence="1" id="KW-0614">Plasmid</keyword>
<gene>
    <name evidence="1" type="ORF">AK40_5862</name>
</gene>
<organism evidence="1 2">
    <name type="scientific">Bacillus cereus 03BB108</name>
    <dbReference type="NCBI Taxonomy" id="451709"/>
    <lineage>
        <taxon>Bacteria</taxon>
        <taxon>Bacillati</taxon>
        <taxon>Bacillota</taxon>
        <taxon>Bacilli</taxon>
        <taxon>Bacillales</taxon>
        <taxon>Bacillaceae</taxon>
        <taxon>Bacillus</taxon>
        <taxon>Bacillus cereus group</taxon>
    </lineage>
</organism>
<name>A0AAN0SQB9_BACCE</name>
<dbReference type="Gene3D" id="4.10.280.10">
    <property type="entry name" value="Helix-loop-helix DNA-binding domain"/>
    <property type="match status" value="1"/>
</dbReference>
<evidence type="ECO:0000313" key="1">
    <source>
        <dbReference type="EMBL" id="AJI08395.1"/>
    </source>
</evidence>
<dbReference type="RefSeq" id="WP_001996146.1">
    <property type="nucleotide sequence ID" value="NZ_CP009636.1"/>
</dbReference>
<dbReference type="Pfam" id="PF09388">
    <property type="entry name" value="SpoOE-like"/>
    <property type="match status" value="1"/>
</dbReference>
<dbReference type="InterPro" id="IPR036638">
    <property type="entry name" value="HLH_DNA-bd_sf"/>
</dbReference>
<sequence>MELEKSELQLIIEEKKHELVFLTLKYDLKHEEVLRCSQDLDFFVYYLMQKYYEQKISK</sequence>
<dbReference type="SUPFAM" id="SSF140500">
    <property type="entry name" value="BAS1536-like"/>
    <property type="match status" value="1"/>
</dbReference>